<dbReference type="PANTHER" id="PTHR47331">
    <property type="entry name" value="PHD-TYPE DOMAIN-CONTAINING PROTEIN"/>
    <property type="match status" value="1"/>
</dbReference>
<gene>
    <name evidence="2" type="ORF">MEDL_25567</name>
</gene>
<sequence length="225" mass="26162">MDIMGNLYDKYKHRNEIQNLKKTTKEMEKIEEEFTDAENECREHLIESKVASSVGSSVSRISKRDNVNSENKVESEALQVIENLGQSAAAYDAAKKRLERKYGGQQRQIILYIEELENCKPMREEIEDRNDLDNIVRKFWEIENVKTPSENVFLSNDEQKALSKVEQSLEFKDGHYEVKVPWKDDTPSLPNNYNMALSRLANTEKRLNKDPSIANVYTQTIKKIN</sequence>
<dbReference type="PANTHER" id="PTHR47331:SF5">
    <property type="entry name" value="RIBONUCLEASE H"/>
    <property type="match status" value="1"/>
</dbReference>
<protein>
    <submittedName>
        <fullName evidence="2">Uncharacterized protein</fullName>
    </submittedName>
</protein>
<feature type="coiled-coil region" evidence="1">
    <location>
        <begin position="13"/>
        <end position="47"/>
    </location>
</feature>
<dbReference type="OrthoDB" id="6434680at2759"/>
<dbReference type="AlphaFoldDB" id="A0A8S3RXS8"/>
<evidence type="ECO:0000256" key="1">
    <source>
        <dbReference type="SAM" id="Coils"/>
    </source>
</evidence>
<dbReference type="Proteomes" id="UP000683360">
    <property type="component" value="Unassembled WGS sequence"/>
</dbReference>
<evidence type="ECO:0000313" key="2">
    <source>
        <dbReference type="EMBL" id="CAG2211552.1"/>
    </source>
</evidence>
<evidence type="ECO:0000313" key="3">
    <source>
        <dbReference type="Proteomes" id="UP000683360"/>
    </source>
</evidence>
<dbReference type="EMBL" id="CAJPWZ010001263">
    <property type="protein sequence ID" value="CAG2211552.1"/>
    <property type="molecule type" value="Genomic_DNA"/>
</dbReference>
<comment type="caution">
    <text evidence="2">The sequence shown here is derived from an EMBL/GenBank/DDBJ whole genome shotgun (WGS) entry which is preliminary data.</text>
</comment>
<organism evidence="2 3">
    <name type="scientific">Mytilus edulis</name>
    <name type="common">Blue mussel</name>
    <dbReference type="NCBI Taxonomy" id="6550"/>
    <lineage>
        <taxon>Eukaryota</taxon>
        <taxon>Metazoa</taxon>
        <taxon>Spiralia</taxon>
        <taxon>Lophotrochozoa</taxon>
        <taxon>Mollusca</taxon>
        <taxon>Bivalvia</taxon>
        <taxon>Autobranchia</taxon>
        <taxon>Pteriomorphia</taxon>
        <taxon>Mytilida</taxon>
        <taxon>Mytiloidea</taxon>
        <taxon>Mytilidae</taxon>
        <taxon>Mytilinae</taxon>
        <taxon>Mytilus</taxon>
    </lineage>
</organism>
<name>A0A8S3RXS8_MYTED</name>
<accession>A0A8S3RXS8</accession>
<keyword evidence="1" id="KW-0175">Coiled coil</keyword>
<reference evidence="2" key="1">
    <citation type="submission" date="2021-03" db="EMBL/GenBank/DDBJ databases">
        <authorList>
            <person name="Bekaert M."/>
        </authorList>
    </citation>
    <scope>NUCLEOTIDE SEQUENCE</scope>
</reference>
<keyword evidence="3" id="KW-1185">Reference proteome</keyword>
<proteinExistence type="predicted"/>